<keyword evidence="1" id="KW-0255">Endonuclease</keyword>
<keyword evidence="4" id="KW-1133">Transmembrane helix</keyword>
<keyword evidence="4" id="KW-0472">Membrane</keyword>
<keyword evidence="4" id="KW-0812">Transmembrane</keyword>
<name>A0A1G6IG44_9ACTN</name>
<protein>
    <submittedName>
        <fullName evidence="5">Ribonuclease BN, tRNA processing enzyme</fullName>
    </submittedName>
</protein>
<dbReference type="AlphaFoldDB" id="A0A1G6IG44"/>
<evidence type="ECO:0000256" key="1">
    <source>
        <dbReference type="ARBA" id="ARBA00022759"/>
    </source>
</evidence>
<dbReference type="PANTHER" id="PTHR46018">
    <property type="entry name" value="ZINC PHOSPHODIESTERASE ELAC PROTEIN 1"/>
    <property type="match status" value="1"/>
</dbReference>
<evidence type="ECO:0000256" key="2">
    <source>
        <dbReference type="ARBA" id="ARBA00022801"/>
    </source>
</evidence>
<gene>
    <name evidence="5" type="ORF">GA0111570_11632</name>
</gene>
<evidence type="ECO:0000256" key="4">
    <source>
        <dbReference type="SAM" id="Phobius"/>
    </source>
</evidence>
<dbReference type="InterPro" id="IPR036866">
    <property type="entry name" value="RibonucZ/Hydroxyglut_hydro"/>
</dbReference>
<dbReference type="Proteomes" id="UP000199086">
    <property type="component" value="Unassembled WGS sequence"/>
</dbReference>
<organism evidence="5 6">
    <name type="scientific">Raineyella antarctica</name>
    <dbReference type="NCBI Taxonomy" id="1577474"/>
    <lineage>
        <taxon>Bacteria</taxon>
        <taxon>Bacillati</taxon>
        <taxon>Actinomycetota</taxon>
        <taxon>Actinomycetes</taxon>
        <taxon>Propionibacteriales</taxon>
        <taxon>Propionibacteriaceae</taxon>
        <taxon>Raineyella</taxon>
    </lineage>
</organism>
<evidence type="ECO:0000313" key="5">
    <source>
        <dbReference type="EMBL" id="SDC05527.1"/>
    </source>
</evidence>
<dbReference type="InterPro" id="IPR006311">
    <property type="entry name" value="TAT_signal"/>
</dbReference>
<keyword evidence="2" id="KW-0378">Hydrolase</keyword>
<dbReference type="STRING" id="1577474.GA0111570_11632"/>
<dbReference type="RefSeq" id="WP_139283300.1">
    <property type="nucleotide sequence ID" value="NZ_FMYF01000016.1"/>
</dbReference>
<dbReference type="EMBL" id="FMYF01000016">
    <property type="protein sequence ID" value="SDC05527.1"/>
    <property type="molecule type" value="Genomic_DNA"/>
</dbReference>
<accession>A0A1G6IG44</accession>
<proteinExistence type="predicted"/>
<reference evidence="5 6" key="1">
    <citation type="submission" date="2016-06" db="EMBL/GenBank/DDBJ databases">
        <authorList>
            <person name="Olsen C.W."/>
            <person name="Carey S."/>
            <person name="Hinshaw L."/>
            <person name="Karasin A.I."/>
        </authorList>
    </citation>
    <scope>NUCLEOTIDE SEQUENCE [LARGE SCALE GENOMIC DNA]</scope>
    <source>
        <strain evidence="5 6">LZ-22</strain>
    </source>
</reference>
<dbReference type="CDD" id="cd07719">
    <property type="entry name" value="arylsulfatase_AtsA-like_MBL-fold"/>
    <property type="match status" value="1"/>
</dbReference>
<keyword evidence="1" id="KW-0540">Nuclease</keyword>
<feature type="region of interest" description="Disordered" evidence="3">
    <location>
        <begin position="21"/>
        <end position="42"/>
    </location>
</feature>
<evidence type="ECO:0000313" key="6">
    <source>
        <dbReference type="Proteomes" id="UP000199086"/>
    </source>
</evidence>
<dbReference type="SUPFAM" id="SSF56281">
    <property type="entry name" value="Metallo-hydrolase/oxidoreductase"/>
    <property type="match status" value="1"/>
</dbReference>
<evidence type="ECO:0000256" key="3">
    <source>
        <dbReference type="SAM" id="MobiDB-lite"/>
    </source>
</evidence>
<dbReference type="GO" id="GO:0042781">
    <property type="term" value="F:3'-tRNA processing endoribonuclease activity"/>
    <property type="evidence" value="ECO:0007669"/>
    <property type="project" value="TreeGrafter"/>
</dbReference>
<dbReference type="Gene3D" id="3.60.15.10">
    <property type="entry name" value="Ribonuclease Z/Hydroxyacylglutathione hydrolase-like"/>
    <property type="match status" value="1"/>
</dbReference>
<dbReference type="PROSITE" id="PS51318">
    <property type="entry name" value="TAT"/>
    <property type="match status" value="1"/>
</dbReference>
<dbReference type="OrthoDB" id="9800940at2"/>
<dbReference type="PANTHER" id="PTHR46018:SF2">
    <property type="entry name" value="ZINC PHOSPHODIESTERASE ELAC PROTEIN 1"/>
    <property type="match status" value="1"/>
</dbReference>
<dbReference type="Pfam" id="PF23023">
    <property type="entry name" value="Anti-Pycsar_Apyc1"/>
    <property type="match status" value="1"/>
</dbReference>
<feature type="transmembrane region" description="Helical" evidence="4">
    <location>
        <begin position="52"/>
        <end position="72"/>
    </location>
</feature>
<dbReference type="InterPro" id="IPR044094">
    <property type="entry name" value="AtsA-like_MBL-fold"/>
</dbReference>
<sequence length="410" mass="43807">MNRHEQHHDAHDHDPAAHACVHGHETEHRAASVRDEALDEARRGTGLTRRSILAGLGLAAGGGVLAPTLAAAQPKVAPRGQVKKEHNAELVLLGTRAGPPVVANHKGAASALVVNGATYVIDCGRSSVTQFAEAGLRFDSIKAFFLTHLHADHLADYYNFFMLGGHIPNPFGDHIAGPTPIYGPGAAGGLQPKFGGGTAPTVNPSDRTPGTAQMTESLHAAYAYSTNVFLRDMNIRDIRDLMRVHEIALPSGVNATYLNTAPSMDPFLIYQDENVTVHATLVPHGPVFPAYAFRFDTEYGSVTFSGDTRHSDNLIAMAQDTDILVHEAIGVKGASLPSAVLDHMLQSHVPVDQVGAIAQAARAKRLVLAHYADLVQQPIDVNDWRRQAQAGYTLGKATVGLDLQKFALGK</sequence>
<keyword evidence="6" id="KW-1185">Reference proteome</keyword>